<dbReference type="InterPro" id="IPR014729">
    <property type="entry name" value="Rossmann-like_a/b/a_fold"/>
</dbReference>
<dbReference type="PANTHER" id="PTHR46268">
    <property type="entry name" value="STRESS RESPONSE PROTEIN NHAX"/>
    <property type="match status" value="1"/>
</dbReference>
<evidence type="ECO:0000259" key="2">
    <source>
        <dbReference type="Pfam" id="PF00582"/>
    </source>
</evidence>
<evidence type="ECO:0000313" key="4">
    <source>
        <dbReference type="Proteomes" id="UP000535511"/>
    </source>
</evidence>
<proteinExistence type="inferred from homology"/>
<dbReference type="Proteomes" id="UP000535511">
    <property type="component" value="Unassembled WGS sequence"/>
</dbReference>
<feature type="domain" description="UspA" evidence="2">
    <location>
        <begin position="153"/>
        <end position="288"/>
    </location>
</feature>
<dbReference type="Gene3D" id="3.40.50.620">
    <property type="entry name" value="HUPs"/>
    <property type="match status" value="2"/>
</dbReference>
<comment type="similarity">
    <text evidence="1">Belongs to the universal stress protein A family.</text>
</comment>
<comment type="caution">
    <text evidence="3">The sequence shown here is derived from an EMBL/GenBank/DDBJ whole genome shotgun (WGS) entry which is preliminary data.</text>
</comment>
<dbReference type="PRINTS" id="PR01438">
    <property type="entry name" value="UNVRSLSTRESS"/>
</dbReference>
<dbReference type="Pfam" id="PF00582">
    <property type="entry name" value="Usp"/>
    <property type="match status" value="2"/>
</dbReference>
<protein>
    <submittedName>
        <fullName evidence="3">Nucleotide-binding universal stress UspA family protein</fullName>
    </submittedName>
</protein>
<sequence length="309" mass="33102">MGAASTTPFIVVGTDGSPASERAIRYAVAEAQRVGTGVRLVHVSPDYTPTTPMLPLIRDDFEQVGHRILQEGVAVVRAAAPDCEVATVRRTGPTAATILDLAAESHLIVLGRDRHGRLGAVFTGSTTVGVAGRARCPMVSVPPDWEPDGDHGRVVVGLRAPAHATELLARAFDLAETRGARLVVLRAWQLPGPYDEVVEARSHPGERARQLEEELDPLVERHRREHPAVEVELSVVHQQPARALLHAAAGADLLVLVRRAHGLPFTAHLGGTARTLLREAPCPVEVVPPREVLAEVEGLVLERAGSVRP</sequence>
<evidence type="ECO:0000313" key="3">
    <source>
        <dbReference type="EMBL" id="NYD41392.1"/>
    </source>
</evidence>
<organism evidence="3 4">
    <name type="scientific">Nocardioides panaciterrulae</name>
    <dbReference type="NCBI Taxonomy" id="661492"/>
    <lineage>
        <taxon>Bacteria</taxon>
        <taxon>Bacillati</taxon>
        <taxon>Actinomycetota</taxon>
        <taxon>Actinomycetes</taxon>
        <taxon>Propionibacteriales</taxon>
        <taxon>Nocardioidaceae</taxon>
        <taxon>Nocardioides</taxon>
    </lineage>
</organism>
<accession>A0A7Y9JA76</accession>
<dbReference type="RefSeq" id="WP_179663146.1">
    <property type="nucleotide sequence ID" value="NZ_JACCBG010000001.1"/>
</dbReference>
<dbReference type="SUPFAM" id="SSF52402">
    <property type="entry name" value="Adenine nucleotide alpha hydrolases-like"/>
    <property type="match status" value="2"/>
</dbReference>
<dbReference type="PANTHER" id="PTHR46268:SF6">
    <property type="entry name" value="UNIVERSAL STRESS PROTEIN UP12"/>
    <property type="match status" value="1"/>
</dbReference>
<dbReference type="EMBL" id="JACCBG010000001">
    <property type="protein sequence ID" value="NYD41392.1"/>
    <property type="molecule type" value="Genomic_DNA"/>
</dbReference>
<dbReference type="CDD" id="cd00293">
    <property type="entry name" value="USP-like"/>
    <property type="match status" value="1"/>
</dbReference>
<feature type="domain" description="UspA" evidence="2">
    <location>
        <begin position="10"/>
        <end position="142"/>
    </location>
</feature>
<reference evidence="3 4" key="1">
    <citation type="submission" date="2020-07" db="EMBL/GenBank/DDBJ databases">
        <title>Sequencing the genomes of 1000 actinobacteria strains.</title>
        <authorList>
            <person name="Klenk H.-P."/>
        </authorList>
    </citation>
    <scope>NUCLEOTIDE SEQUENCE [LARGE SCALE GENOMIC DNA]</scope>
    <source>
        <strain evidence="3 4">DSM 21350</strain>
    </source>
</reference>
<evidence type="ECO:0000256" key="1">
    <source>
        <dbReference type="ARBA" id="ARBA00008791"/>
    </source>
</evidence>
<keyword evidence="4" id="KW-1185">Reference proteome</keyword>
<name>A0A7Y9JA76_9ACTN</name>
<dbReference type="InterPro" id="IPR006016">
    <property type="entry name" value="UspA"/>
</dbReference>
<gene>
    <name evidence="3" type="ORF">BJZ21_001475</name>
</gene>
<dbReference type="AlphaFoldDB" id="A0A7Y9JA76"/>
<dbReference type="InterPro" id="IPR006015">
    <property type="entry name" value="Universal_stress_UspA"/>
</dbReference>